<accession>A0A3B1D9V1</accession>
<dbReference type="InterPro" id="IPR051533">
    <property type="entry name" value="WaaL-like"/>
</dbReference>
<feature type="transmembrane region" description="Helical" evidence="1">
    <location>
        <begin position="384"/>
        <end position="407"/>
    </location>
</feature>
<dbReference type="AlphaFoldDB" id="A0A3B1D9V1"/>
<keyword evidence="1" id="KW-0812">Transmembrane</keyword>
<keyword evidence="1" id="KW-1133">Transmembrane helix</keyword>
<feature type="transmembrane region" description="Helical" evidence="1">
    <location>
        <begin position="21"/>
        <end position="37"/>
    </location>
</feature>
<proteinExistence type="predicted"/>
<feature type="transmembrane region" description="Helical" evidence="1">
    <location>
        <begin position="113"/>
        <end position="131"/>
    </location>
</feature>
<evidence type="ECO:0000313" key="2">
    <source>
        <dbReference type="EMBL" id="VAX28555.1"/>
    </source>
</evidence>
<dbReference type="PANTHER" id="PTHR37422">
    <property type="entry name" value="TEICHURONIC ACID BIOSYNTHESIS PROTEIN TUAE"/>
    <property type="match status" value="1"/>
</dbReference>
<organism evidence="2">
    <name type="scientific">hydrothermal vent metagenome</name>
    <dbReference type="NCBI Taxonomy" id="652676"/>
    <lineage>
        <taxon>unclassified sequences</taxon>
        <taxon>metagenomes</taxon>
        <taxon>ecological metagenomes</taxon>
    </lineage>
</organism>
<feature type="transmembrane region" description="Helical" evidence="1">
    <location>
        <begin position="227"/>
        <end position="251"/>
    </location>
</feature>
<feature type="transmembrane region" description="Helical" evidence="1">
    <location>
        <begin position="90"/>
        <end position="107"/>
    </location>
</feature>
<feature type="transmembrane region" description="Helical" evidence="1">
    <location>
        <begin position="57"/>
        <end position="78"/>
    </location>
</feature>
<feature type="transmembrane region" description="Helical" evidence="1">
    <location>
        <begin position="257"/>
        <end position="276"/>
    </location>
</feature>
<feature type="transmembrane region" description="Helical" evidence="1">
    <location>
        <begin position="143"/>
        <end position="167"/>
    </location>
</feature>
<feature type="transmembrane region" description="Helical" evidence="1">
    <location>
        <begin position="342"/>
        <end position="364"/>
    </location>
</feature>
<feature type="transmembrane region" description="Helical" evidence="1">
    <location>
        <begin position="297"/>
        <end position="322"/>
    </location>
</feature>
<dbReference type="PANTHER" id="PTHR37422:SF13">
    <property type="entry name" value="LIPOPOLYSACCHARIDE BIOSYNTHESIS PROTEIN PA4999-RELATED"/>
    <property type="match status" value="1"/>
</dbReference>
<dbReference type="EMBL" id="UOGH01000089">
    <property type="protein sequence ID" value="VAX28555.1"/>
    <property type="molecule type" value="Genomic_DNA"/>
</dbReference>
<feature type="transmembrane region" description="Helical" evidence="1">
    <location>
        <begin position="190"/>
        <end position="215"/>
    </location>
</feature>
<name>A0A3B1D9V1_9ZZZZ</name>
<gene>
    <name evidence="2" type="ORF">MNBD_NITROSPIRAE02-1147</name>
</gene>
<evidence type="ECO:0000256" key="1">
    <source>
        <dbReference type="SAM" id="Phobius"/>
    </source>
</evidence>
<feature type="transmembrane region" description="Helical" evidence="1">
    <location>
        <begin position="413"/>
        <end position="429"/>
    </location>
</feature>
<sequence length="444" mass="51062">MTNTSRSDYIIRLFDVASVTRKLLVIFILLLPLQRLLKKLFIQNKFLVKFVSYSDEVSTLLMFAILFTFIALKPKVYVFRIMELPTTRPLFLFILVASFSMAYNSVYVFQGVFGIYDVIKNILVFYVFATLRWRREEFLSFIFWIKVIIIVLAVTGIIGEILAIGGIDPRLNPLVRMYGEHKKRLGLDRVISITGTGGVNYLGLYALMGFFLIYATTKNKLEKFLGMFSTLGLIFLTFSRQAWMGLFAMLVLTKRKLIWPGLLIVAGIALMTIPSIQRYTPDQYYRSFTYFEAFRIFLDHPFFGAGPGMFGGLASVIFHSPYYDDWPRYFLGKIYSFGSLDAFWPSIFAEVGILGFMAYLYIWVALYRKLSLISGWYKSNGDPLMCNIGTVLKNYSVALVIMCFFTGFNKPFVVYTFFALCGIYLSLFLQREEDDGLIVTNKQG</sequence>
<keyword evidence="1" id="KW-0472">Membrane</keyword>
<reference evidence="2" key="1">
    <citation type="submission" date="2018-06" db="EMBL/GenBank/DDBJ databases">
        <authorList>
            <person name="Zhirakovskaya E."/>
        </authorList>
    </citation>
    <scope>NUCLEOTIDE SEQUENCE</scope>
</reference>
<protein>
    <submittedName>
        <fullName evidence="2">Uncharacterized protein</fullName>
    </submittedName>
</protein>